<dbReference type="InterPro" id="IPR038772">
    <property type="entry name" value="Sph/SMPD2-like"/>
</dbReference>
<feature type="transmembrane region" description="Helical" evidence="4">
    <location>
        <begin position="76"/>
        <end position="96"/>
    </location>
</feature>
<dbReference type="Gramene" id="CMH080CT">
    <property type="protein sequence ID" value="CMH080CT"/>
    <property type="gene ID" value="CMH080C"/>
</dbReference>
<dbReference type="InterPro" id="IPR036691">
    <property type="entry name" value="Endo/exonu/phosph_ase_sf"/>
</dbReference>
<sequence length="526" mass="59034">MESDASTYATQVCIGLASAVSHAVERWSTWWRKWITQRGCWLALGVTVISELLLALFFSFQQVRKATLLGVSVRKLFPVLMLTLPAASLGLVYFGARANSDSSEAFLDSGAAYFFLSNTGGGRGFLQTHRTKVNIVALAFGLALLLLGAATLVNSYRRRTREYIAVARQHRARLFADPALDDVCSRGLPVRLLSYNICVRPPGVSGSSGDDLKDERLKLLLPELASFDIICFQELFDAYSNRRSAMQAALKEYGLRHHVYLPKRILGIPPKFVDGGVSIFSRFPIVAWDYIHYRNVVYHTIDALVGKGVLYARIELPVYWPADFPRKWNRSAFPSSTVQAKRVESQTNARYLHIFSTHMQAGDRPGYEPEAYHAEIRFHQAEEMRDFIARKVADDAGPVLITGDFNINARISPENPHESRWYRELMQRFGSAPRQGAALQVVDLVSLAHSGMHPITDDGKCIDYLLFDPRQGPVIAHGDENGAVRIYRYTVPEAARTRIFPEEDFSLSDHSAVLARLRIPVAWPNS</sequence>
<dbReference type="eggNOG" id="ENOG502S5SW">
    <property type="taxonomic scope" value="Eukaryota"/>
</dbReference>
<reference evidence="6 7" key="2">
    <citation type="journal article" date="2007" name="BMC Biol.">
        <title>A 100%-complete sequence reveals unusually simple genomic features in the hot-spring red alga Cyanidioschyzon merolae.</title>
        <authorList>
            <person name="Nozaki H."/>
            <person name="Takano H."/>
            <person name="Misumi O."/>
            <person name="Terasawa K."/>
            <person name="Matsuzaki M."/>
            <person name="Maruyama S."/>
            <person name="Nishida K."/>
            <person name="Yagisawa F."/>
            <person name="Yoshida Y."/>
            <person name="Fujiwara T."/>
            <person name="Takio S."/>
            <person name="Tamura K."/>
            <person name="Chung S.J."/>
            <person name="Nakamura S."/>
            <person name="Kuroiwa H."/>
            <person name="Tanaka K."/>
            <person name="Sato N."/>
            <person name="Kuroiwa T."/>
        </authorList>
    </citation>
    <scope>NUCLEOTIDE SEQUENCE [LARGE SCALE GENOMIC DNA]</scope>
    <source>
        <strain evidence="6 7">10D</strain>
    </source>
</reference>
<evidence type="ECO:0000256" key="1">
    <source>
        <dbReference type="ARBA" id="ARBA00006335"/>
    </source>
</evidence>
<keyword evidence="4" id="KW-0472">Membrane</keyword>
<keyword evidence="7" id="KW-1185">Reference proteome</keyword>
<dbReference type="PANTHER" id="PTHR16320:SF1">
    <property type="entry name" value="SPHINGOMYELINASE DDB_G0288017"/>
    <property type="match status" value="1"/>
</dbReference>
<organism evidence="6 7">
    <name type="scientific">Cyanidioschyzon merolae (strain NIES-3377 / 10D)</name>
    <name type="common">Unicellular red alga</name>
    <dbReference type="NCBI Taxonomy" id="280699"/>
    <lineage>
        <taxon>Eukaryota</taxon>
        <taxon>Rhodophyta</taxon>
        <taxon>Bangiophyceae</taxon>
        <taxon>Cyanidiales</taxon>
        <taxon>Cyanidiaceae</taxon>
        <taxon>Cyanidioschyzon</taxon>
    </lineage>
</organism>
<evidence type="ECO:0000313" key="7">
    <source>
        <dbReference type="Proteomes" id="UP000007014"/>
    </source>
</evidence>
<dbReference type="GO" id="GO:0005576">
    <property type="term" value="C:extracellular region"/>
    <property type="evidence" value="ECO:0007669"/>
    <property type="project" value="InterPro"/>
</dbReference>
<feature type="domain" description="Endonuclease/exonuclease/phosphatase" evidence="5">
    <location>
        <begin position="195"/>
        <end position="413"/>
    </location>
</feature>
<dbReference type="InterPro" id="IPR005135">
    <property type="entry name" value="Endo/exonuclease/phosphatase"/>
</dbReference>
<dbReference type="GO" id="GO:0004767">
    <property type="term" value="F:sphingomyelin phosphodiesterase activity"/>
    <property type="evidence" value="ECO:0007669"/>
    <property type="project" value="UniProtKB-EC"/>
</dbReference>
<dbReference type="EC" id="3.1.4.12" evidence="2"/>
<name>M1UQH8_CYAM1</name>
<dbReference type="CDD" id="cd09078">
    <property type="entry name" value="nSMase"/>
    <property type="match status" value="1"/>
</dbReference>
<evidence type="ECO:0000256" key="3">
    <source>
        <dbReference type="ARBA" id="ARBA00022801"/>
    </source>
</evidence>
<dbReference type="HOGENOM" id="CLU_518149_0_0_1"/>
<dbReference type="InterPro" id="IPR017766">
    <property type="entry name" value="Sphingomyelinase/PLipase_C"/>
</dbReference>
<evidence type="ECO:0000259" key="5">
    <source>
        <dbReference type="Pfam" id="PF03372"/>
    </source>
</evidence>
<feature type="transmembrane region" description="Helical" evidence="4">
    <location>
        <begin position="41"/>
        <end position="60"/>
    </location>
</feature>
<dbReference type="RefSeq" id="XP_005536057.1">
    <property type="nucleotide sequence ID" value="XM_005536000.1"/>
</dbReference>
<dbReference type="SUPFAM" id="SSF56219">
    <property type="entry name" value="DNase I-like"/>
    <property type="match status" value="1"/>
</dbReference>
<evidence type="ECO:0000256" key="4">
    <source>
        <dbReference type="SAM" id="Phobius"/>
    </source>
</evidence>
<dbReference type="GO" id="GO:0005737">
    <property type="term" value="C:cytoplasm"/>
    <property type="evidence" value="ECO:0007669"/>
    <property type="project" value="TreeGrafter"/>
</dbReference>
<accession>M1UQH8</accession>
<proteinExistence type="inferred from homology"/>
<dbReference type="KEGG" id="cme:CYME_CMH080C"/>
<keyword evidence="4" id="KW-1133">Transmembrane helix</keyword>
<keyword evidence="3" id="KW-0378">Hydrolase</keyword>
<dbReference type="PANTHER" id="PTHR16320">
    <property type="entry name" value="SPHINGOMYELINASE FAMILY MEMBER"/>
    <property type="match status" value="1"/>
</dbReference>
<evidence type="ECO:0000256" key="2">
    <source>
        <dbReference type="ARBA" id="ARBA00012369"/>
    </source>
</evidence>
<dbReference type="GeneID" id="16993412"/>
<dbReference type="AlphaFoldDB" id="M1UQH8"/>
<evidence type="ECO:0000313" key="6">
    <source>
        <dbReference type="EMBL" id="BAM79771.1"/>
    </source>
</evidence>
<dbReference type="Pfam" id="PF03372">
    <property type="entry name" value="Exo_endo_phos"/>
    <property type="match status" value="1"/>
</dbReference>
<keyword evidence="4" id="KW-0812">Transmembrane</keyword>
<comment type="similarity">
    <text evidence="1">Belongs to the neutral sphingomyelinase family.</text>
</comment>
<dbReference type="OrthoDB" id="40902at2759"/>
<dbReference type="EMBL" id="AP006490">
    <property type="protein sequence ID" value="BAM79771.1"/>
    <property type="molecule type" value="Genomic_DNA"/>
</dbReference>
<dbReference type="STRING" id="280699.M1UQH8"/>
<dbReference type="Proteomes" id="UP000007014">
    <property type="component" value="Chromosome 8"/>
</dbReference>
<reference evidence="6 7" key="1">
    <citation type="journal article" date="2004" name="Nature">
        <title>Genome sequence of the ultrasmall unicellular red alga Cyanidioschyzon merolae 10D.</title>
        <authorList>
            <person name="Matsuzaki M."/>
            <person name="Misumi O."/>
            <person name="Shin-i T."/>
            <person name="Maruyama S."/>
            <person name="Takahara M."/>
            <person name="Miyagishima S."/>
            <person name="Mori T."/>
            <person name="Nishida K."/>
            <person name="Yagisawa F."/>
            <person name="Nishida K."/>
            <person name="Yoshida Y."/>
            <person name="Nishimura Y."/>
            <person name="Nakao S."/>
            <person name="Kobayashi T."/>
            <person name="Momoyama Y."/>
            <person name="Higashiyama T."/>
            <person name="Minoda A."/>
            <person name="Sano M."/>
            <person name="Nomoto H."/>
            <person name="Oishi K."/>
            <person name="Hayashi H."/>
            <person name="Ohta F."/>
            <person name="Nishizaka S."/>
            <person name="Haga S."/>
            <person name="Miura S."/>
            <person name="Morishita T."/>
            <person name="Kabeya Y."/>
            <person name="Terasawa K."/>
            <person name="Suzuki Y."/>
            <person name="Ishii Y."/>
            <person name="Asakawa S."/>
            <person name="Takano H."/>
            <person name="Ohta N."/>
            <person name="Kuroiwa H."/>
            <person name="Tanaka K."/>
            <person name="Shimizu N."/>
            <person name="Sugano S."/>
            <person name="Sato N."/>
            <person name="Nozaki H."/>
            <person name="Ogasawara N."/>
            <person name="Kohara Y."/>
            <person name="Kuroiwa T."/>
        </authorList>
    </citation>
    <scope>NUCLEOTIDE SEQUENCE [LARGE SCALE GENOMIC DNA]</scope>
    <source>
        <strain evidence="6 7">10D</strain>
    </source>
</reference>
<protein>
    <recommendedName>
        <fullName evidence="2">sphingomyelin phosphodiesterase</fullName>
        <ecNumber evidence="2">3.1.4.12</ecNumber>
    </recommendedName>
</protein>
<gene>
    <name evidence="6" type="ORF">CYME_CMH080C</name>
</gene>
<dbReference type="Gene3D" id="3.60.10.10">
    <property type="entry name" value="Endonuclease/exonuclease/phosphatase"/>
    <property type="match status" value="1"/>
</dbReference>
<feature type="transmembrane region" description="Helical" evidence="4">
    <location>
        <begin position="133"/>
        <end position="153"/>
    </location>
</feature>